<dbReference type="Proteomes" id="UP000528460">
    <property type="component" value="Unassembled WGS sequence"/>
</dbReference>
<dbReference type="EMBL" id="JABFJW010000249">
    <property type="protein sequence ID" value="NOK12660.1"/>
    <property type="molecule type" value="Genomic_DNA"/>
</dbReference>
<name>A0A7Y4JWW3_9BACT</name>
<comment type="caution">
    <text evidence="1">The sequence shown here is derived from an EMBL/GenBank/DDBJ whole genome shotgun (WGS) entry which is preliminary data.</text>
</comment>
<dbReference type="Pfam" id="PF07924">
    <property type="entry name" value="NuiA"/>
    <property type="match status" value="1"/>
</dbReference>
<dbReference type="InterPro" id="IPR012489">
    <property type="entry name" value="NucleaseA_inhib-like"/>
</dbReference>
<sequence length="167" mass="18090">MSAETLEKLRRAVEAAADGLVTYSETTARVVFVAAPGAGVNEVTSEAVITWLSAQHDGRGDIFFSDSASLFPLAEQCCEDWGLGRRFLDGHSRIDDPTDPESVESARKWGLIRDAMLEHLQQVRVFRFGDLFEHGGSDTVMGQVSIFVVGRTQDGSLAGVLTAKAET</sequence>
<organism evidence="1 2">
    <name type="scientific">Corallococcus exercitus</name>
    <dbReference type="NCBI Taxonomy" id="2316736"/>
    <lineage>
        <taxon>Bacteria</taxon>
        <taxon>Pseudomonadati</taxon>
        <taxon>Myxococcota</taxon>
        <taxon>Myxococcia</taxon>
        <taxon>Myxococcales</taxon>
        <taxon>Cystobacterineae</taxon>
        <taxon>Myxococcaceae</taxon>
        <taxon>Corallococcus</taxon>
    </lineage>
</organism>
<reference evidence="1 2" key="1">
    <citation type="submission" date="2020-05" db="EMBL/GenBank/DDBJ databases">
        <authorList>
            <person name="Whitworth D."/>
        </authorList>
    </citation>
    <scope>NUCLEOTIDE SEQUENCE [LARGE SCALE GENOMIC DNA]</scope>
    <source>
        <strain evidence="1 2">CA046A</strain>
    </source>
</reference>
<protein>
    <submittedName>
        <fullName evidence="1">Uncharacterized protein</fullName>
    </submittedName>
</protein>
<gene>
    <name evidence="1" type="ORF">HNS30_26800</name>
</gene>
<dbReference type="Gene3D" id="3.40.1460.10">
    <property type="entry name" value="Nuclease A inhibitor-like"/>
    <property type="match status" value="1"/>
</dbReference>
<evidence type="ECO:0000313" key="2">
    <source>
        <dbReference type="Proteomes" id="UP000528460"/>
    </source>
</evidence>
<dbReference type="AlphaFoldDB" id="A0A7Y4JWW3"/>
<evidence type="ECO:0000313" key="1">
    <source>
        <dbReference type="EMBL" id="NOK12660.1"/>
    </source>
</evidence>
<proteinExistence type="predicted"/>
<accession>A0A7Y4JWW3</accession>
<dbReference type="RefSeq" id="WP_171419530.1">
    <property type="nucleotide sequence ID" value="NZ_JABFJW010000249.1"/>
</dbReference>